<dbReference type="RefSeq" id="WP_193830245.1">
    <property type="nucleotide sequence ID" value="NZ_PKLF01000024.1"/>
</dbReference>
<evidence type="ECO:0000313" key="2">
    <source>
        <dbReference type="EMBL" id="MBE8614383.1"/>
    </source>
</evidence>
<organism evidence="2 3">
    <name type="scientific">Morganella morganii</name>
    <name type="common">Proteus morganii</name>
    <dbReference type="NCBI Taxonomy" id="582"/>
    <lineage>
        <taxon>Bacteria</taxon>
        <taxon>Pseudomonadati</taxon>
        <taxon>Pseudomonadota</taxon>
        <taxon>Gammaproteobacteria</taxon>
        <taxon>Enterobacterales</taxon>
        <taxon>Morganellaceae</taxon>
        <taxon>Morganella</taxon>
    </lineage>
</organism>
<dbReference type="Proteomes" id="UP000650477">
    <property type="component" value="Unassembled WGS sequence"/>
</dbReference>
<dbReference type="EMBL" id="PKLF01000024">
    <property type="protein sequence ID" value="MBE8614383.1"/>
    <property type="molecule type" value="Genomic_DNA"/>
</dbReference>
<gene>
    <name evidence="2" type="ORF">CYG68_18615</name>
</gene>
<dbReference type="Pfam" id="PF14206">
    <property type="entry name" value="Cys_rich_CPCC"/>
    <property type="match status" value="1"/>
</dbReference>
<dbReference type="AlphaFoldDB" id="A0A8I0UA85"/>
<dbReference type="InterPro" id="IPR025983">
    <property type="entry name" value="Cys_rich_CPCC"/>
</dbReference>
<protein>
    <recommendedName>
        <fullName evidence="1">Cysteine-rich CPCC domain-containing protein</fullName>
    </recommendedName>
</protein>
<comment type="caution">
    <text evidence="2">The sequence shown here is derived from an EMBL/GenBank/DDBJ whole genome shotgun (WGS) entry which is preliminary data.</text>
</comment>
<feature type="domain" description="Cysteine-rich CPCC" evidence="1">
    <location>
        <begin position="7"/>
        <end position="59"/>
    </location>
</feature>
<sequence length="68" mass="7526">MNKNELYPCPCCGKRTISELGNYEICSICGWEDDPVQSSEPDLSGGANTLSLIESRKNFLLKKLSPCQ</sequence>
<reference evidence="2" key="1">
    <citation type="submission" date="2017-12" db="EMBL/GenBank/DDBJ databases">
        <title>Genome sequencing and analysis.</title>
        <authorList>
            <person name="Huang Y.-T."/>
        </authorList>
    </citation>
    <scope>NUCLEOTIDE SEQUENCE</scope>
    <source>
        <strain evidence="2">VGH116</strain>
    </source>
</reference>
<evidence type="ECO:0000313" key="3">
    <source>
        <dbReference type="Proteomes" id="UP000650477"/>
    </source>
</evidence>
<proteinExistence type="predicted"/>
<accession>A0A8I0UA85</accession>
<evidence type="ECO:0000259" key="1">
    <source>
        <dbReference type="Pfam" id="PF14206"/>
    </source>
</evidence>
<name>A0A8I0UA85_MORMO</name>